<name>A0A0S4JLG6_BODSA</name>
<feature type="signal peptide" evidence="1">
    <location>
        <begin position="1"/>
        <end position="25"/>
    </location>
</feature>
<reference evidence="3" key="1">
    <citation type="submission" date="2015-09" db="EMBL/GenBank/DDBJ databases">
        <authorList>
            <consortium name="Pathogen Informatics"/>
        </authorList>
    </citation>
    <scope>NUCLEOTIDE SEQUENCE [LARGE SCALE GENOMIC DNA]</scope>
    <source>
        <strain evidence="3">Lake Konstanz</strain>
    </source>
</reference>
<evidence type="ECO:0000313" key="2">
    <source>
        <dbReference type="EMBL" id="CUG91444.1"/>
    </source>
</evidence>
<keyword evidence="1" id="KW-0732">Signal</keyword>
<proteinExistence type="predicted"/>
<gene>
    <name evidence="2" type="ORF">BSAL_32120</name>
</gene>
<keyword evidence="3" id="KW-1185">Reference proteome</keyword>
<dbReference type="EMBL" id="CYKH01001926">
    <property type="protein sequence ID" value="CUG91444.1"/>
    <property type="molecule type" value="Genomic_DNA"/>
</dbReference>
<dbReference type="AlphaFoldDB" id="A0A0S4JLG6"/>
<sequence>MATSHHHVLVAVVAILATVAWTSFACETDDHCRPSSCCHSNQCVDTTKAPPPNCTDVLCTAGCEHDTLDCGGECMCTASKVCAPHVRAGMPPDGAGDWGVPKPQTGHARTIKRVVIRKQKG</sequence>
<accession>A0A0S4JLG6</accession>
<feature type="chain" id="PRO_5006622455" evidence="1">
    <location>
        <begin position="26"/>
        <end position="121"/>
    </location>
</feature>
<dbReference type="VEuPathDB" id="TriTrypDB:BSAL_32120"/>
<evidence type="ECO:0000256" key="1">
    <source>
        <dbReference type="SAM" id="SignalP"/>
    </source>
</evidence>
<dbReference type="Proteomes" id="UP000051952">
    <property type="component" value="Unassembled WGS sequence"/>
</dbReference>
<protein>
    <submittedName>
        <fullName evidence="2">Membrane-associated protein, putative</fullName>
    </submittedName>
</protein>
<organism evidence="2 3">
    <name type="scientific">Bodo saltans</name>
    <name type="common">Flagellated protozoan</name>
    <dbReference type="NCBI Taxonomy" id="75058"/>
    <lineage>
        <taxon>Eukaryota</taxon>
        <taxon>Discoba</taxon>
        <taxon>Euglenozoa</taxon>
        <taxon>Kinetoplastea</taxon>
        <taxon>Metakinetoplastina</taxon>
        <taxon>Eubodonida</taxon>
        <taxon>Bodonidae</taxon>
        <taxon>Bodo</taxon>
    </lineage>
</organism>
<evidence type="ECO:0000313" key="3">
    <source>
        <dbReference type="Proteomes" id="UP000051952"/>
    </source>
</evidence>